<evidence type="ECO:0000313" key="2">
    <source>
        <dbReference type="EMBL" id="RPB24435.1"/>
    </source>
</evidence>
<proteinExistence type="predicted"/>
<sequence length="58" mass="6644">MTADFLTWYLFALIGICVYMVIFGIAFNICSQSNDLSPRMVLNRVPKLNLGRMNSDLR</sequence>
<dbReference type="AlphaFoldDB" id="A0A3N4M2B5"/>
<evidence type="ECO:0000313" key="3">
    <source>
        <dbReference type="Proteomes" id="UP000267821"/>
    </source>
</evidence>
<keyword evidence="1" id="KW-0812">Transmembrane</keyword>
<name>A0A3N4M2B5_9PEZI</name>
<evidence type="ECO:0000256" key="1">
    <source>
        <dbReference type="SAM" id="Phobius"/>
    </source>
</evidence>
<keyword evidence="1" id="KW-1133">Transmembrane helix</keyword>
<dbReference type="Proteomes" id="UP000267821">
    <property type="component" value="Unassembled WGS sequence"/>
</dbReference>
<reference evidence="2 3" key="1">
    <citation type="journal article" date="2018" name="Nat. Ecol. Evol.">
        <title>Pezizomycetes genomes reveal the molecular basis of ectomycorrhizal truffle lifestyle.</title>
        <authorList>
            <person name="Murat C."/>
            <person name="Payen T."/>
            <person name="Noel B."/>
            <person name="Kuo A."/>
            <person name="Morin E."/>
            <person name="Chen J."/>
            <person name="Kohler A."/>
            <person name="Krizsan K."/>
            <person name="Balestrini R."/>
            <person name="Da Silva C."/>
            <person name="Montanini B."/>
            <person name="Hainaut M."/>
            <person name="Levati E."/>
            <person name="Barry K.W."/>
            <person name="Belfiori B."/>
            <person name="Cichocki N."/>
            <person name="Clum A."/>
            <person name="Dockter R.B."/>
            <person name="Fauchery L."/>
            <person name="Guy J."/>
            <person name="Iotti M."/>
            <person name="Le Tacon F."/>
            <person name="Lindquist E.A."/>
            <person name="Lipzen A."/>
            <person name="Malagnac F."/>
            <person name="Mello A."/>
            <person name="Molinier V."/>
            <person name="Miyauchi S."/>
            <person name="Poulain J."/>
            <person name="Riccioni C."/>
            <person name="Rubini A."/>
            <person name="Sitrit Y."/>
            <person name="Splivallo R."/>
            <person name="Traeger S."/>
            <person name="Wang M."/>
            <person name="Zifcakova L."/>
            <person name="Wipf D."/>
            <person name="Zambonelli A."/>
            <person name="Paolocci F."/>
            <person name="Nowrousian M."/>
            <person name="Ottonello S."/>
            <person name="Baldrian P."/>
            <person name="Spatafora J.W."/>
            <person name="Henrissat B."/>
            <person name="Nagy L.G."/>
            <person name="Aury J.M."/>
            <person name="Wincker P."/>
            <person name="Grigoriev I.V."/>
            <person name="Bonfante P."/>
            <person name="Martin F.M."/>
        </authorList>
    </citation>
    <scope>NUCLEOTIDE SEQUENCE [LARGE SCALE GENOMIC DNA]</scope>
    <source>
        <strain evidence="2 3">ATCC MYA-4762</strain>
    </source>
</reference>
<accession>A0A3N4M2B5</accession>
<organism evidence="2 3">
    <name type="scientific">Terfezia boudieri ATCC MYA-4762</name>
    <dbReference type="NCBI Taxonomy" id="1051890"/>
    <lineage>
        <taxon>Eukaryota</taxon>
        <taxon>Fungi</taxon>
        <taxon>Dikarya</taxon>
        <taxon>Ascomycota</taxon>
        <taxon>Pezizomycotina</taxon>
        <taxon>Pezizomycetes</taxon>
        <taxon>Pezizales</taxon>
        <taxon>Pezizaceae</taxon>
        <taxon>Terfezia</taxon>
    </lineage>
</organism>
<keyword evidence="3" id="KW-1185">Reference proteome</keyword>
<dbReference type="EMBL" id="ML121541">
    <property type="protein sequence ID" value="RPB24435.1"/>
    <property type="molecule type" value="Genomic_DNA"/>
</dbReference>
<feature type="transmembrane region" description="Helical" evidence="1">
    <location>
        <begin position="6"/>
        <end position="30"/>
    </location>
</feature>
<gene>
    <name evidence="2" type="ORF">L211DRAFT_837348</name>
</gene>
<keyword evidence="1" id="KW-0472">Membrane</keyword>
<dbReference type="InParanoid" id="A0A3N4M2B5"/>
<protein>
    <submittedName>
        <fullName evidence="2">Uncharacterized protein</fullName>
    </submittedName>
</protein>